<dbReference type="EMBL" id="FXTH01000002">
    <property type="protein sequence ID" value="SMO40496.1"/>
    <property type="molecule type" value="Genomic_DNA"/>
</dbReference>
<dbReference type="OrthoDB" id="9810755at2"/>
<dbReference type="PANTHER" id="PTHR40459:SF1">
    <property type="entry name" value="CONSERVED HYPOTHETICAL ALANINE AND LEUCINE RICH PROTEIN"/>
    <property type="match status" value="1"/>
</dbReference>
<evidence type="ECO:0000313" key="3">
    <source>
        <dbReference type="EMBL" id="SMO40496.1"/>
    </source>
</evidence>
<dbReference type="SUPFAM" id="SSF51735">
    <property type="entry name" value="NAD(P)-binding Rossmann-fold domains"/>
    <property type="match status" value="1"/>
</dbReference>
<evidence type="ECO:0000313" key="4">
    <source>
        <dbReference type="Proteomes" id="UP000317593"/>
    </source>
</evidence>
<dbReference type="InterPro" id="IPR037108">
    <property type="entry name" value="TM1727-like_C_sf"/>
</dbReference>
<keyword evidence="4" id="KW-1185">Reference proteome</keyword>
<gene>
    <name evidence="3" type="ORF">SAMN06265218_10245</name>
</gene>
<dbReference type="Pfam" id="PF10727">
    <property type="entry name" value="Rossmann-like"/>
    <property type="match status" value="1"/>
</dbReference>
<organism evidence="3 4">
    <name type="scientific">Fodinibius sediminis</name>
    <dbReference type="NCBI Taxonomy" id="1214077"/>
    <lineage>
        <taxon>Bacteria</taxon>
        <taxon>Pseudomonadati</taxon>
        <taxon>Balneolota</taxon>
        <taxon>Balneolia</taxon>
        <taxon>Balneolales</taxon>
        <taxon>Balneolaceae</taxon>
        <taxon>Fodinibius</taxon>
    </lineage>
</organism>
<dbReference type="InterPro" id="IPR036291">
    <property type="entry name" value="NAD(P)-bd_dom_sf"/>
</dbReference>
<dbReference type="Gene3D" id="3.40.50.720">
    <property type="entry name" value="NAD(P)-binding Rossmann-like Domain"/>
    <property type="match status" value="1"/>
</dbReference>
<feature type="domain" description="Putative oxidoreductase/dehydrogenase Rossmann-like" evidence="1">
    <location>
        <begin position="17"/>
        <end position="133"/>
    </location>
</feature>
<reference evidence="3 4" key="1">
    <citation type="submission" date="2017-05" db="EMBL/GenBank/DDBJ databases">
        <authorList>
            <person name="Varghese N."/>
            <person name="Submissions S."/>
        </authorList>
    </citation>
    <scope>NUCLEOTIDE SEQUENCE [LARGE SCALE GENOMIC DNA]</scope>
    <source>
        <strain evidence="3 4">DSM 21194</strain>
    </source>
</reference>
<dbReference type="AlphaFoldDB" id="A0A521B0A6"/>
<accession>A0A521B0A6</accession>
<dbReference type="InterPro" id="IPR019665">
    <property type="entry name" value="OxRdtase/DH_put_Rossmann_dom"/>
</dbReference>
<dbReference type="PANTHER" id="PTHR40459">
    <property type="entry name" value="CONSERVED HYPOTHETICAL ALANINE AND LEUCINE RICH PROTEIN"/>
    <property type="match status" value="1"/>
</dbReference>
<dbReference type="Gene3D" id="1.10.1040.20">
    <property type="entry name" value="ProC-like, C-terminal domain"/>
    <property type="match status" value="1"/>
</dbReference>
<dbReference type="InterPro" id="IPR008927">
    <property type="entry name" value="6-PGluconate_DH-like_C_sf"/>
</dbReference>
<evidence type="ECO:0000259" key="1">
    <source>
        <dbReference type="Pfam" id="PF10727"/>
    </source>
</evidence>
<dbReference type="Proteomes" id="UP000317593">
    <property type="component" value="Unassembled WGS sequence"/>
</dbReference>
<dbReference type="InterPro" id="IPR018931">
    <property type="entry name" value="DUF2520"/>
</dbReference>
<dbReference type="SUPFAM" id="SSF48179">
    <property type="entry name" value="6-phosphogluconate dehydrogenase C-terminal domain-like"/>
    <property type="match status" value="1"/>
</dbReference>
<dbReference type="Pfam" id="PF10728">
    <property type="entry name" value="DUF2520"/>
    <property type="match status" value="1"/>
</dbReference>
<protein>
    <submittedName>
        <fullName evidence="3">Predicted oxidoreductase, contains short-chain dehydrogenase (SDR) and DUF2520 domains</fullName>
    </submittedName>
</protein>
<evidence type="ECO:0000259" key="2">
    <source>
        <dbReference type="Pfam" id="PF10728"/>
    </source>
</evidence>
<sequence length="306" mass="32513">MRGAVTQFLMDDMRIPSISIIGLGALGSVLAEALVSRGAVLFSIFSRDRATVQRITASLEVTEAGPFPGTAKELGELVFLTVPDSAITEVAERLIALPGSLAGKTFVHCSGNESAGILQPLGAKGGRTASMHPMQTFTPQSVPADFEDIYFSLQGHPGAMPVLRHIAGLLGGDALEINEEQKAHMHAAAVMASNYLVTLLDASTEAGSLGGLDKEKVQKVLLPLIQTTLRNIQSASFDESISGPVVRGDIETVKSHLKLLGRKPELRELYAVLGMETVNRAEGAGLLEDISTKQLRQLLSAILNHE</sequence>
<feature type="domain" description="DUF2520" evidence="2">
    <location>
        <begin position="149"/>
        <end position="276"/>
    </location>
</feature>
<name>A0A521B0A6_9BACT</name>
<proteinExistence type="predicted"/>